<protein>
    <recommendedName>
        <fullName evidence="4">Lipoprotein</fullName>
    </recommendedName>
</protein>
<evidence type="ECO:0000313" key="3">
    <source>
        <dbReference type="Proteomes" id="UP001247620"/>
    </source>
</evidence>
<evidence type="ECO:0008006" key="4">
    <source>
        <dbReference type="Google" id="ProtNLM"/>
    </source>
</evidence>
<comment type="caution">
    <text evidence="2">The sequence shown here is derived from an EMBL/GenBank/DDBJ whole genome shotgun (WGS) entry which is preliminary data.</text>
</comment>
<keyword evidence="3" id="KW-1185">Reference proteome</keyword>
<name>A0ABU1TGY8_9SPHI</name>
<evidence type="ECO:0000313" key="2">
    <source>
        <dbReference type="EMBL" id="MDR6944564.1"/>
    </source>
</evidence>
<evidence type="ECO:0000256" key="1">
    <source>
        <dbReference type="SAM" id="MobiDB-lite"/>
    </source>
</evidence>
<accession>A0ABU1TGY8</accession>
<reference evidence="2 3" key="1">
    <citation type="submission" date="2023-07" db="EMBL/GenBank/DDBJ databases">
        <title>Sorghum-associated microbial communities from plants grown in Nebraska, USA.</title>
        <authorList>
            <person name="Schachtman D."/>
        </authorList>
    </citation>
    <scope>NUCLEOTIDE SEQUENCE [LARGE SCALE GENOMIC DNA]</scope>
    <source>
        <strain evidence="2 3">3262</strain>
    </source>
</reference>
<feature type="compositionally biased region" description="Basic and acidic residues" evidence="1">
    <location>
        <begin position="43"/>
        <end position="56"/>
    </location>
</feature>
<organism evidence="2 3">
    <name type="scientific">Mucilaginibacter pocheonensis</name>
    <dbReference type="NCBI Taxonomy" id="398050"/>
    <lineage>
        <taxon>Bacteria</taxon>
        <taxon>Pseudomonadati</taxon>
        <taxon>Bacteroidota</taxon>
        <taxon>Sphingobacteriia</taxon>
        <taxon>Sphingobacteriales</taxon>
        <taxon>Sphingobacteriaceae</taxon>
        <taxon>Mucilaginibacter</taxon>
    </lineage>
</organism>
<feature type="region of interest" description="Disordered" evidence="1">
    <location>
        <begin position="29"/>
        <end position="56"/>
    </location>
</feature>
<dbReference type="PROSITE" id="PS51257">
    <property type="entry name" value="PROKAR_LIPOPROTEIN"/>
    <property type="match status" value="1"/>
</dbReference>
<proteinExistence type="predicted"/>
<gene>
    <name evidence="2" type="ORF">J2W55_004424</name>
</gene>
<sequence>MKLFYHFLIFVFVSLLLVACANIFTTNSKAPFSDKPSGLNRDNSNHADGSQRTKGERTADIAGSFNYRSLLKARRWTDNQCYYKDVFGFKNIQTAISQIAGISNIYKN</sequence>
<dbReference type="EMBL" id="JAVDUU010000004">
    <property type="protein sequence ID" value="MDR6944564.1"/>
    <property type="molecule type" value="Genomic_DNA"/>
</dbReference>
<dbReference type="RefSeq" id="WP_310100995.1">
    <property type="nucleotide sequence ID" value="NZ_JAVDUU010000004.1"/>
</dbReference>
<dbReference type="Proteomes" id="UP001247620">
    <property type="component" value="Unassembled WGS sequence"/>
</dbReference>